<dbReference type="InterPro" id="IPR052400">
    <property type="entry name" value="Zn2-C6_fungal_TF"/>
</dbReference>
<evidence type="ECO:0000256" key="2">
    <source>
        <dbReference type="SAM" id="MobiDB-lite"/>
    </source>
</evidence>
<dbReference type="EMBL" id="OUUZ01000015">
    <property type="protein sequence ID" value="SPQ25645.1"/>
    <property type="molecule type" value="Genomic_DNA"/>
</dbReference>
<dbReference type="PROSITE" id="PS00463">
    <property type="entry name" value="ZN2_CY6_FUNGAL_1"/>
    <property type="match status" value="1"/>
</dbReference>
<keyword evidence="1" id="KW-0539">Nucleus</keyword>
<evidence type="ECO:0000256" key="1">
    <source>
        <dbReference type="ARBA" id="ARBA00023242"/>
    </source>
</evidence>
<evidence type="ECO:0000259" key="3">
    <source>
        <dbReference type="PROSITE" id="PS50048"/>
    </source>
</evidence>
<feature type="region of interest" description="Disordered" evidence="2">
    <location>
        <begin position="59"/>
        <end position="90"/>
    </location>
</feature>
<dbReference type="InterPro" id="IPR036864">
    <property type="entry name" value="Zn2-C6_fun-type_DNA-bd_sf"/>
</dbReference>
<dbReference type="SUPFAM" id="SSF57701">
    <property type="entry name" value="Zn2/Cys6 DNA-binding domain"/>
    <property type="match status" value="1"/>
</dbReference>
<dbReference type="GO" id="GO:0000981">
    <property type="term" value="F:DNA-binding transcription factor activity, RNA polymerase II-specific"/>
    <property type="evidence" value="ECO:0007669"/>
    <property type="project" value="InterPro"/>
</dbReference>
<dbReference type="PROSITE" id="PS50048">
    <property type="entry name" value="ZN2_CY6_FUNGAL_2"/>
    <property type="match status" value="1"/>
</dbReference>
<dbReference type="Gene3D" id="4.10.240.10">
    <property type="entry name" value="Zn(2)-C6 fungal-type DNA-binding domain"/>
    <property type="match status" value="1"/>
</dbReference>
<dbReference type="CDD" id="cd00067">
    <property type="entry name" value="GAL4"/>
    <property type="match status" value="1"/>
</dbReference>
<dbReference type="Pfam" id="PF00172">
    <property type="entry name" value="Zn_clus"/>
    <property type="match status" value="1"/>
</dbReference>
<organism evidence="4 5">
    <name type="scientific">Thermothielavioides terrestris</name>
    <dbReference type="NCBI Taxonomy" id="2587410"/>
    <lineage>
        <taxon>Eukaryota</taxon>
        <taxon>Fungi</taxon>
        <taxon>Dikarya</taxon>
        <taxon>Ascomycota</taxon>
        <taxon>Pezizomycotina</taxon>
        <taxon>Sordariomycetes</taxon>
        <taxon>Sordariomycetidae</taxon>
        <taxon>Sordariales</taxon>
        <taxon>Chaetomiaceae</taxon>
        <taxon>Thermothielavioides</taxon>
    </lineage>
</organism>
<feature type="domain" description="Zn(2)-C6 fungal-type" evidence="3">
    <location>
        <begin position="20"/>
        <end position="50"/>
    </location>
</feature>
<sequence length="414" mass="45358">MEAARRIARPRLHHKKSRTGCTRCRARRVKCNEAKPVCNNCYRHNVPCYYDRVPRPAATTPANQLRPPSSSGTNDSSGDTGRTLETPSRTPLSASLHDAYWELRAFHHFAVATSETLPGSHLPGVRKSWSEQVPVLALSYKPLWNQLVALSALHLLASSNHAEDPALLACRADAHSAALQSYRPALGQLGPDTAEAACFTSILLLVDTFASLQQRRPRLDGYDPPVHWLRVTQGTRAVFEAAETSSGSSSNPASGIMTVIASSNHNQAVSSGGDSGSREFAYLLGPLPGDLEAEAEPEPEQRRDIARAYEETVDRLRLIRAAVEAGEPLLALCRRFMSFACLVPPLFVDLVERKAPRALAVLGHFFALAACARELWWVGDTPAREVHAIRDGLPPELRHLMEWPCEFVADQGDG</sequence>
<dbReference type="AlphaFoldDB" id="A0A3S4AXN8"/>
<proteinExistence type="predicted"/>
<protein>
    <submittedName>
        <fullName evidence="4">452bbf98-0828-4e97-a83a-e7ac7f89c02f</fullName>
    </submittedName>
</protein>
<evidence type="ECO:0000313" key="4">
    <source>
        <dbReference type="EMBL" id="SPQ25645.1"/>
    </source>
</evidence>
<evidence type="ECO:0000313" key="5">
    <source>
        <dbReference type="Proteomes" id="UP000289323"/>
    </source>
</evidence>
<dbReference type="PANTHER" id="PTHR47657">
    <property type="entry name" value="STEROL REGULATORY ELEMENT-BINDING PROTEIN ECM22"/>
    <property type="match status" value="1"/>
</dbReference>
<feature type="compositionally biased region" description="Low complexity" evidence="2">
    <location>
        <begin position="66"/>
        <end position="83"/>
    </location>
</feature>
<gene>
    <name evidence="4" type="ORF">TT172_LOCUS8064</name>
</gene>
<name>A0A3S4AXN8_9PEZI</name>
<dbReference type="PANTHER" id="PTHR47657:SF14">
    <property type="entry name" value="ZN(2)-C6 FUNGAL-TYPE DOMAIN-CONTAINING PROTEIN"/>
    <property type="match status" value="1"/>
</dbReference>
<dbReference type="SMART" id="SM00066">
    <property type="entry name" value="GAL4"/>
    <property type="match status" value="1"/>
</dbReference>
<reference evidence="4 5" key="1">
    <citation type="submission" date="2018-04" db="EMBL/GenBank/DDBJ databases">
        <authorList>
            <person name="Huttner S."/>
            <person name="Dainat J."/>
        </authorList>
    </citation>
    <scope>NUCLEOTIDE SEQUENCE [LARGE SCALE GENOMIC DNA]</scope>
</reference>
<dbReference type="Proteomes" id="UP000289323">
    <property type="component" value="Unassembled WGS sequence"/>
</dbReference>
<dbReference type="GO" id="GO:0008270">
    <property type="term" value="F:zinc ion binding"/>
    <property type="evidence" value="ECO:0007669"/>
    <property type="project" value="InterPro"/>
</dbReference>
<dbReference type="InterPro" id="IPR001138">
    <property type="entry name" value="Zn2Cys6_DnaBD"/>
</dbReference>
<accession>A0A3S4AXN8</accession>